<dbReference type="InterPro" id="IPR014757">
    <property type="entry name" value="Tscrpt_reg_IclR_C"/>
</dbReference>
<evidence type="ECO:0000256" key="4">
    <source>
        <dbReference type="SAM" id="MobiDB-lite"/>
    </source>
</evidence>
<protein>
    <submittedName>
        <fullName evidence="7">IclR family transcriptional regulator</fullName>
    </submittedName>
</protein>
<dbReference type="SMART" id="SM00346">
    <property type="entry name" value="HTH_ICLR"/>
    <property type="match status" value="1"/>
</dbReference>
<organism evidence="7 8">
    <name type="scientific">Leucobacter allii</name>
    <dbReference type="NCBI Taxonomy" id="2932247"/>
    <lineage>
        <taxon>Bacteria</taxon>
        <taxon>Bacillati</taxon>
        <taxon>Actinomycetota</taxon>
        <taxon>Actinomycetes</taxon>
        <taxon>Micrococcales</taxon>
        <taxon>Microbacteriaceae</taxon>
        <taxon>Leucobacter</taxon>
    </lineage>
</organism>
<evidence type="ECO:0000256" key="1">
    <source>
        <dbReference type="ARBA" id="ARBA00023015"/>
    </source>
</evidence>
<dbReference type="SUPFAM" id="SSF55781">
    <property type="entry name" value="GAF domain-like"/>
    <property type="match status" value="1"/>
</dbReference>
<dbReference type="SUPFAM" id="SSF46785">
    <property type="entry name" value="Winged helix' DNA-binding domain"/>
    <property type="match status" value="1"/>
</dbReference>
<proteinExistence type="predicted"/>
<feature type="domain" description="HTH iclR-type" evidence="5">
    <location>
        <begin position="12"/>
        <end position="73"/>
    </location>
</feature>
<dbReference type="InterPro" id="IPR029016">
    <property type="entry name" value="GAF-like_dom_sf"/>
</dbReference>
<dbReference type="RefSeq" id="WP_244728069.1">
    <property type="nucleotide sequence ID" value="NZ_CP095045.1"/>
</dbReference>
<keyword evidence="3" id="KW-0804">Transcription</keyword>
<dbReference type="Gene3D" id="1.10.10.10">
    <property type="entry name" value="Winged helix-like DNA-binding domain superfamily/Winged helix DNA-binding domain"/>
    <property type="match status" value="1"/>
</dbReference>
<feature type="domain" description="IclR-ED" evidence="6">
    <location>
        <begin position="74"/>
        <end position="253"/>
    </location>
</feature>
<dbReference type="Pfam" id="PF09339">
    <property type="entry name" value="HTH_IclR"/>
    <property type="match status" value="1"/>
</dbReference>
<evidence type="ECO:0000259" key="6">
    <source>
        <dbReference type="PROSITE" id="PS51078"/>
    </source>
</evidence>
<dbReference type="EMBL" id="CP095045">
    <property type="protein sequence ID" value="UOQ57347.1"/>
    <property type="molecule type" value="Genomic_DNA"/>
</dbReference>
<evidence type="ECO:0000256" key="3">
    <source>
        <dbReference type="ARBA" id="ARBA00023163"/>
    </source>
</evidence>
<keyword evidence="1" id="KW-0805">Transcription regulation</keyword>
<dbReference type="Gene3D" id="3.30.450.40">
    <property type="match status" value="1"/>
</dbReference>
<dbReference type="PROSITE" id="PS51077">
    <property type="entry name" value="HTH_ICLR"/>
    <property type="match status" value="1"/>
</dbReference>
<dbReference type="InterPro" id="IPR036388">
    <property type="entry name" value="WH-like_DNA-bd_sf"/>
</dbReference>
<name>A0ABY4FM38_9MICO</name>
<dbReference type="Pfam" id="PF01614">
    <property type="entry name" value="IclR_C"/>
    <property type="match status" value="1"/>
</dbReference>
<reference evidence="7 8" key="1">
    <citation type="submission" date="2022-04" db="EMBL/GenBank/DDBJ databases">
        <title>Leucobacter sp. isolated from rhizosphere of garlic.</title>
        <authorList>
            <person name="Won M."/>
            <person name="Lee C.-M."/>
            <person name="Woen H.-Y."/>
            <person name="Kwon S.-W."/>
        </authorList>
    </citation>
    <scope>NUCLEOTIDE SEQUENCE [LARGE SCALE GENOMIC DNA]</scope>
    <source>
        <strain evidence="7 8">H21R-40</strain>
    </source>
</reference>
<evidence type="ECO:0000313" key="7">
    <source>
        <dbReference type="EMBL" id="UOQ57347.1"/>
    </source>
</evidence>
<keyword evidence="2" id="KW-0238">DNA-binding</keyword>
<dbReference type="PANTHER" id="PTHR30136:SF24">
    <property type="entry name" value="HTH-TYPE TRANSCRIPTIONAL REPRESSOR ALLR"/>
    <property type="match status" value="1"/>
</dbReference>
<dbReference type="InterPro" id="IPR005471">
    <property type="entry name" value="Tscrpt_reg_IclR_N"/>
</dbReference>
<evidence type="ECO:0000259" key="5">
    <source>
        <dbReference type="PROSITE" id="PS51077"/>
    </source>
</evidence>
<gene>
    <name evidence="7" type="ORF">MUN78_00445</name>
</gene>
<feature type="region of interest" description="Disordered" evidence="4">
    <location>
        <begin position="254"/>
        <end position="273"/>
    </location>
</feature>
<dbReference type="Proteomes" id="UP000831786">
    <property type="component" value="Chromosome"/>
</dbReference>
<keyword evidence="8" id="KW-1185">Reference proteome</keyword>
<sequence>MDIAADEHVKKRTAAGRMLSLLDAFLRGGGALRLTDISRYADLPLPTAHRLVRELLEWGGLEQDEEGCYRLSGKFLRLASSSTRGLEIREHALPHLIALHRTSGQAVQLAVRDDRDIVYLEALRTHPNWSGEARIGGRLPLHVSAAGLVLLAGAGPDALEDYLSGPLKRYTEHTPVDPDAIRATVARIRQEKAMIAERFITHDAGGVGVPVTNGMGETIAAVGLIYFTGKDRPQALLDMVRLAAHRISRAICERPGQPDPRTVDFKRRHAGLL</sequence>
<dbReference type="InterPro" id="IPR050707">
    <property type="entry name" value="HTH_MetabolicPath_Reg"/>
</dbReference>
<dbReference type="PANTHER" id="PTHR30136">
    <property type="entry name" value="HELIX-TURN-HELIX TRANSCRIPTIONAL REGULATOR, ICLR FAMILY"/>
    <property type="match status" value="1"/>
</dbReference>
<dbReference type="PROSITE" id="PS51078">
    <property type="entry name" value="ICLR_ED"/>
    <property type="match status" value="1"/>
</dbReference>
<accession>A0ABY4FM38</accession>
<evidence type="ECO:0000256" key="2">
    <source>
        <dbReference type="ARBA" id="ARBA00023125"/>
    </source>
</evidence>
<dbReference type="InterPro" id="IPR036390">
    <property type="entry name" value="WH_DNA-bd_sf"/>
</dbReference>
<evidence type="ECO:0000313" key="8">
    <source>
        <dbReference type="Proteomes" id="UP000831786"/>
    </source>
</evidence>